<dbReference type="EMBL" id="LOXM01000279">
    <property type="protein sequence ID" value="KVG53067.1"/>
    <property type="molecule type" value="Genomic_DNA"/>
</dbReference>
<evidence type="ECO:0000259" key="2">
    <source>
        <dbReference type="PROSITE" id="PS50263"/>
    </source>
</evidence>
<dbReference type="SUPFAM" id="SSF56317">
    <property type="entry name" value="Carbon-nitrogen hydrolase"/>
    <property type="match status" value="1"/>
</dbReference>
<sequence>MQVELAQLTLVDCDVERNTRKVINAIEAADVAGGTQLVVFPETTLSGFPTRENVFDISQPVGGAALTAVRAAARRARVAVVVGLAERDGGECYNTSVLIDASGEIVLRYRKVHLWATDVGVFTPGDRYETCAWNGMTVGLQICYDIEFPEGARALATLGADLLIVTDGNMDPLGPVHRRAIAARAMENQAFAVMVNRCGDGDDDLTFPGESALVDPFGEVVALAGAGETTIKARIDRSLLAASRKDYRYLDDERVSLDLTRSPAAADGANVLVIPRKARRAT</sequence>
<dbReference type="InterPro" id="IPR036526">
    <property type="entry name" value="C-N_Hydrolase_sf"/>
</dbReference>
<dbReference type="AlphaFoldDB" id="A0A103QPB0"/>
<dbReference type="GO" id="GO:0016787">
    <property type="term" value="F:hydrolase activity"/>
    <property type="evidence" value="ECO:0007669"/>
    <property type="project" value="UniProtKB-KW"/>
</dbReference>
<proteinExistence type="inferred from homology"/>
<protein>
    <submittedName>
        <fullName evidence="3">Carbon-nitrogen hydrolase</fullName>
    </submittedName>
</protein>
<dbReference type="PANTHER" id="PTHR23088:SF27">
    <property type="entry name" value="DEAMINATED GLUTATHIONE AMIDASE"/>
    <property type="match status" value="1"/>
</dbReference>
<accession>A0A103QPB0</accession>
<dbReference type="Proteomes" id="UP000064029">
    <property type="component" value="Unassembled WGS sequence"/>
</dbReference>
<dbReference type="Gene3D" id="3.60.110.10">
    <property type="entry name" value="Carbon-nitrogen hydrolase"/>
    <property type="match status" value="1"/>
</dbReference>
<gene>
    <name evidence="3" type="ORF">WJ33_08035</name>
</gene>
<evidence type="ECO:0000313" key="4">
    <source>
        <dbReference type="Proteomes" id="UP000064029"/>
    </source>
</evidence>
<dbReference type="CDD" id="cd07576">
    <property type="entry name" value="R-amidase_like"/>
    <property type="match status" value="1"/>
</dbReference>
<dbReference type="InterPro" id="IPR001110">
    <property type="entry name" value="UPF0012_CS"/>
</dbReference>
<comment type="similarity">
    <text evidence="1">Belongs to the carbon-nitrogen hydrolase superfamily. NIT1/NIT2 family.</text>
</comment>
<evidence type="ECO:0000313" key="3">
    <source>
        <dbReference type="EMBL" id="KVG53067.1"/>
    </source>
</evidence>
<comment type="caution">
    <text evidence="3">The sequence shown here is derived from an EMBL/GenBank/DDBJ whole genome shotgun (WGS) entry which is preliminary data.</text>
</comment>
<dbReference type="InterPro" id="IPR003010">
    <property type="entry name" value="C-N_Hydrolase"/>
</dbReference>
<dbReference type="RefSeq" id="WP_059760229.1">
    <property type="nucleotide sequence ID" value="NZ_CP013416.1"/>
</dbReference>
<dbReference type="PANTHER" id="PTHR23088">
    <property type="entry name" value="NITRILASE-RELATED"/>
    <property type="match status" value="1"/>
</dbReference>
<dbReference type="PROSITE" id="PS01227">
    <property type="entry name" value="UPF0012"/>
    <property type="match status" value="1"/>
</dbReference>
<dbReference type="Pfam" id="PF00795">
    <property type="entry name" value="CN_hydrolase"/>
    <property type="match status" value="1"/>
</dbReference>
<dbReference type="OrthoDB" id="9803803at2"/>
<keyword evidence="3" id="KW-0378">Hydrolase</keyword>
<organism evidence="3 4">
    <name type="scientific">Burkholderia ubonensis</name>
    <dbReference type="NCBI Taxonomy" id="101571"/>
    <lineage>
        <taxon>Bacteria</taxon>
        <taxon>Pseudomonadati</taxon>
        <taxon>Pseudomonadota</taxon>
        <taxon>Betaproteobacteria</taxon>
        <taxon>Burkholderiales</taxon>
        <taxon>Burkholderiaceae</taxon>
        <taxon>Burkholderia</taxon>
        <taxon>Burkholderia cepacia complex</taxon>
    </lineage>
</organism>
<feature type="domain" description="CN hydrolase" evidence="2">
    <location>
        <begin position="1"/>
        <end position="237"/>
    </location>
</feature>
<name>A0A103QPB0_9BURK</name>
<dbReference type="InterPro" id="IPR044083">
    <property type="entry name" value="RamA-like"/>
</dbReference>
<reference evidence="3 4" key="1">
    <citation type="submission" date="2015-11" db="EMBL/GenBank/DDBJ databases">
        <title>Expanding the genomic diversity of Burkholderia species for the development of highly accurate diagnostics.</title>
        <authorList>
            <person name="Sahl J."/>
            <person name="Keim P."/>
            <person name="Wagner D."/>
        </authorList>
    </citation>
    <scope>NUCLEOTIDE SEQUENCE [LARGE SCALE GENOMIC DNA]</scope>
    <source>
        <strain evidence="3 4">MSMB2036</strain>
    </source>
</reference>
<dbReference type="PROSITE" id="PS50263">
    <property type="entry name" value="CN_HYDROLASE"/>
    <property type="match status" value="1"/>
</dbReference>
<evidence type="ECO:0000256" key="1">
    <source>
        <dbReference type="ARBA" id="ARBA00010613"/>
    </source>
</evidence>